<feature type="non-terminal residue" evidence="1">
    <location>
        <position position="59"/>
    </location>
</feature>
<gene>
    <name evidence="1" type="ORF">T03_3794</name>
</gene>
<organism evidence="1 2">
    <name type="scientific">Trichinella britovi</name>
    <name type="common">Parasitic roundworm</name>
    <dbReference type="NCBI Taxonomy" id="45882"/>
    <lineage>
        <taxon>Eukaryota</taxon>
        <taxon>Metazoa</taxon>
        <taxon>Ecdysozoa</taxon>
        <taxon>Nematoda</taxon>
        <taxon>Enoplea</taxon>
        <taxon>Dorylaimia</taxon>
        <taxon>Trichinellida</taxon>
        <taxon>Trichinellidae</taxon>
        <taxon>Trichinella</taxon>
    </lineage>
</organism>
<keyword evidence="2" id="KW-1185">Reference proteome</keyword>
<evidence type="ECO:0000313" key="1">
    <source>
        <dbReference type="EMBL" id="KRY25694.1"/>
    </source>
</evidence>
<sequence length="59" mass="7025">LEDISQWNLLRSPLLPLKLYQPAIFLAISRQIRVHTTCDQRFCKVLRQINAFMSNKWPL</sequence>
<dbReference type="Proteomes" id="UP000054653">
    <property type="component" value="Unassembled WGS sequence"/>
</dbReference>
<feature type="non-terminal residue" evidence="1">
    <location>
        <position position="1"/>
    </location>
</feature>
<comment type="caution">
    <text evidence="1">The sequence shown here is derived from an EMBL/GenBank/DDBJ whole genome shotgun (WGS) entry which is preliminary data.</text>
</comment>
<reference evidence="1 2" key="1">
    <citation type="submission" date="2015-01" db="EMBL/GenBank/DDBJ databases">
        <title>Evolution of Trichinella species and genotypes.</title>
        <authorList>
            <person name="Korhonen P.K."/>
            <person name="Edoardo P."/>
            <person name="Giuseppe L.R."/>
            <person name="Gasser R.B."/>
        </authorList>
    </citation>
    <scope>NUCLEOTIDE SEQUENCE [LARGE SCALE GENOMIC DNA]</scope>
    <source>
        <strain evidence="1">ISS120</strain>
    </source>
</reference>
<name>A0A0V1ALY9_TRIBR</name>
<accession>A0A0V1ALY9</accession>
<dbReference type="AlphaFoldDB" id="A0A0V1ALY9"/>
<protein>
    <submittedName>
        <fullName evidence="1">Uncharacterized protein</fullName>
    </submittedName>
</protein>
<proteinExistence type="predicted"/>
<dbReference type="EMBL" id="JYDI01002167">
    <property type="protein sequence ID" value="KRY25694.1"/>
    <property type="molecule type" value="Genomic_DNA"/>
</dbReference>
<evidence type="ECO:0000313" key="2">
    <source>
        <dbReference type="Proteomes" id="UP000054653"/>
    </source>
</evidence>